<keyword evidence="4" id="KW-1185">Reference proteome</keyword>
<keyword evidence="2" id="KW-0472">Membrane</keyword>
<accession>A0ABV1V360</accession>
<feature type="transmembrane region" description="Helical" evidence="2">
    <location>
        <begin position="101"/>
        <end position="119"/>
    </location>
</feature>
<keyword evidence="2" id="KW-1133">Transmembrane helix</keyword>
<evidence type="ECO:0000313" key="3">
    <source>
        <dbReference type="EMBL" id="MER6617474.1"/>
    </source>
</evidence>
<protein>
    <submittedName>
        <fullName evidence="3">Uncharacterized protein</fullName>
    </submittedName>
</protein>
<feature type="region of interest" description="Disordered" evidence="1">
    <location>
        <begin position="1"/>
        <end position="21"/>
    </location>
</feature>
<proteinExistence type="predicted"/>
<name>A0ABV1V360_9ACTN</name>
<gene>
    <name evidence="3" type="ORF">ABT276_29855</name>
</gene>
<evidence type="ECO:0000313" key="4">
    <source>
        <dbReference type="Proteomes" id="UP001445472"/>
    </source>
</evidence>
<comment type="caution">
    <text evidence="3">The sequence shown here is derived from an EMBL/GenBank/DDBJ whole genome shotgun (WGS) entry which is preliminary data.</text>
</comment>
<organism evidence="3 4">
    <name type="scientific">Streptomyces xantholiticus</name>
    <dbReference type="NCBI Taxonomy" id="68285"/>
    <lineage>
        <taxon>Bacteria</taxon>
        <taxon>Bacillati</taxon>
        <taxon>Actinomycetota</taxon>
        <taxon>Actinomycetes</taxon>
        <taxon>Kitasatosporales</taxon>
        <taxon>Streptomycetaceae</taxon>
        <taxon>Streptomyces</taxon>
    </lineage>
</organism>
<feature type="transmembrane region" description="Helical" evidence="2">
    <location>
        <begin position="125"/>
        <end position="143"/>
    </location>
</feature>
<sequence>MSLEGQSSRPSPSPVGGSADPLLSAGLGIAAQWGKALGPEQLQVALKALEPQLRREHELNMLRLQRQEADAARKAAAEDAEMEREAREKISARHHAYRMTMLRSAVGLSVGMLAGGLYAMPHNPWIAGALCGPSLLSLLRIFVLRRSTDTELRESARLAHSAGNVQQPAPAQPGSGVV</sequence>
<dbReference type="Proteomes" id="UP001445472">
    <property type="component" value="Unassembled WGS sequence"/>
</dbReference>
<keyword evidence="2" id="KW-0812">Transmembrane</keyword>
<dbReference type="RefSeq" id="WP_351978544.1">
    <property type="nucleotide sequence ID" value="NZ_JBEPBX010000038.1"/>
</dbReference>
<evidence type="ECO:0000256" key="2">
    <source>
        <dbReference type="SAM" id="Phobius"/>
    </source>
</evidence>
<dbReference type="EMBL" id="JBEPBX010000038">
    <property type="protein sequence ID" value="MER6617474.1"/>
    <property type="molecule type" value="Genomic_DNA"/>
</dbReference>
<feature type="compositionally biased region" description="Low complexity" evidence="1">
    <location>
        <begin position="1"/>
        <end position="18"/>
    </location>
</feature>
<evidence type="ECO:0000256" key="1">
    <source>
        <dbReference type="SAM" id="MobiDB-lite"/>
    </source>
</evidence>
<feature type="region of interest" description="Disordered" evidence="1">
    <location>
        <begin position="158"/>
        <end position="178"/>
    </location>
</feature>
<reference evidence="3 4" key="1">
    <citation type="submission" date="2024-06" db="EMBL/GenBank/DDBJ databases">
        <title>The Natural Products Discovery Center: Release of the First 8490 Sequenced Strains for Exploring Actinobacteria Biosynthetic Diversity.</title>
        <authorList>
            <person name="Kalkreuter E."/>
            <person name="Kautsar S.A."/>
            <person name="Yang D."/>
            <person name="Bader C.D."/>
            <person name="Teijaro C.N."/>
            <person name="Fluegel L."/>
            <person name="Davis C.M."/>
            <person name="Simpson J.R."/>
            <person name="Lauterbach L."/>
            <person name="Steele A.D."/>
            <person name="Gui C."/>
            <person name="Meng S."/>
            <person name="Li G."/>
            <person name="Viehrig K."/>
            <person name="Ye F."/>
            <person name="Su P."/>
            <person name="Kiefer A.F."/>
            <person name="Nichols A."/>
            <person name="Cepeda A.J."/>
            <person name="Yan W."/>
            <person name="Fan B."/>
            <person name="Jiang Y."/>
            <person name="Adhikari A."/>
            <person name="Zheng C.-J."/>
            <person name="Schuster L."/>
            <person name="Cowan T.M."/>
            <person name="Smanski M.J."/>
            <person name="Chevrette M.G."/>
            <person name="De Carvalho L.P.S."/>
            <person name="Shen B."/>
        </authorList>
    </citation>
    <scope>NUCLEOTIDE SEQUENCE [LARGE SCALE GENOMIC DNA]</scope>
    <source>
        <strain evidence="3 4">NPDC000837</strain>
    </source>
</reference>